<comment type="caution">
    <text evidence="3">The sequence shown here is derived from an EMBL/GenBank/DDBJ whole genome shotgun (WGS) entry which is preliminary data.</text>
</comment>
<dbReference type="Gene3D" id="3.40.50.2000">
    <property type="entry name" value="Glycogen Phosphorylase B"/>
    <property type="match status" value="2"/>
</dbReference>
<sequence length="372" mass="42147">MKKKKVLFFIYQLGAGGAARTILNIINNMDREKFTPILVTLDYNGSYESYLDSDVTFIKLDTKRLRSAIFPLAKVIRREKVDIVFSTIPNYNTIAILATILSGTKAKNVVREAAYLGGNFKADFKLKLYGLLYRRASRVIALSHGVKENIVKRYKVRPDKISVIYNPVDIDTIRSMMKKETLPEEHQPIFAGDDKVLITAGRMVNDKDHRTLLRAFKQVNERIAVRLVILGEGELEQELKQLAKNLGIADKVHFLGFQRNPYLYFHHADAFVLSSKREGFGHVLAEALATGTPIVSTSCRPGAVEVLNNGEFGAMCKVGDDGDMANKIYELLILEENQRAEIVRKGIKRTNDFHARKIAEEYETMFIETLEQ</sequence>
<dbReference type="GO" id="GO:0016740">
    <property type="term" value="F:transferase activity"/>
    <property type="evidence" value="ECO:0007669"/>
    <property type="project" value="UniProtKB-KW"/>
</dbReference>
<dbReference type="PANTHER" id="PTHR12526">
    <property type="entry name" value="GLYCOSYLTRANSFERASE"/>
    <property type="match status" value="1"/>
</dbReference>
<reference evidence="4" key="1">
    <citation type="journal article" date="2019" name="Int. J. Syst. Evol. Microbiol.">
        <title>The Global Catalogue of Microorganisms (GCM) 10K type strain sequencing project: providing services to taxonomists for standard genome sequencing and annotation.</title>
        <authorList>
            <consortium name="The Broad Institute Genomics Platform"/>
            <consortium name="The Broad Institute Genome Sequencing Center for Infectious Disease"/>
            <person name="Wu L."/>
            <person name="Ma J."/>
        </authorList>
    </citation>
    <scope>NUCLEOTIDE SEQUENCE [LARGE SCALE GENOMIC DNA]</scope>
    <source>
        <strain evidence="4">CCM 7282</strain>
    </source>
</reference>
<keyword evidence="4" id="KW-1185">Reference proteome</keyword>
<proteinExistence type="predicted"/>
<dbReference type="Pfam" id="PF00534">
    <property type="entry name" value="Glycos_transf_1"/>
    <property type="match status" value="1"/>
</dbReference>
<name>A0ABQ1NWG7_9BACI</name>
<evidence type="ECO:0000313" key="4">
    <source>
        <dbReference type="Proteomes" id="UP000619534"/>
    </source>
</evidence>
<dbReference type="RefSeq" id="WP_062442283.1">
    <property type="nucleotide sequence ID" value="NZ_BMCJ01000002.1"/>
</dbReference>
<organism evidence="3 4">
    <name type="scientific">Thalassobacillus devorans</name>
    <dbReference type="NCBI Taxonomy" id="279813"/>
    <lineage>
        <taxon>Bacteria</taxon>
        <taxon>Bacillati</taxon>
        <taxon>Bacillota</taxon>
        <taxon>Bacilli</taxon>
        <taxon>Bacillales</taxon>
        <taxon>Bacillaceae</taxon>
        <taxon>Thalassobacillus</taxon>
    </lineage>
</organism>
<gene>
    <name evidence="3" type="ORF">GCM10007216_15280</name>
</gene>
<dbReference type="InterPro" id="IPR028098">
    <property type="entry name" value="Glyco_trans_4-like_N"/>
</dbReference>
<evidence type="ECO:0000259" key="2">
    <source>
        <dbReference type="Pfam" id="PF13439"/>
    </source>
</evidence>
<dbReference type="CDD" id="cd03811">
    <property type="entry name" value="GT4_GT28_WabH-like"/>
    <property type="match status" value="1"/>
</dbReference>
<feature type="domain" description="Glycosyl transferase family 1" evidence="1">
    <location>
        <begin position="190"/>
        <end position="348"/>
    </location>
</feature>
<keyword evidence="3" id="KW-0808">Transferase</keyword>
<dbReference type="PANTHER" id="PTHR12526:SF630">
    <property type="entry name" value="GLYCOSYLTRANSFERASE"/>
    <property type="match status" value="1"/>
</dbReference>
<protein>
    <submittedName>
        <fullName evidence="3">Glycosyl transferase</fullName>
    </submittedName>
</protein>
<dbReference type="Proteomes" id="UP000619534">
    <property type="component" value="Unassembled WGS sequence"/>
</dbReference>
<dbReference type="SUPFAM" id="SSF53756">
    <property type="entry name" value="UDP-Glycosyltransferase/glycogen phosphorylase"/>
    <property type="match status" value="1"/>
</dbReference>
<dbReference type="Pfam" id="PF13439">
    <property type="entry name" value="Glyco_transf_4"/>
    <property type="match status" value="1"/>
</dbReference>
<accession>A0ABQ1NWG7</accession>
<evidence type="ECO:0000259" key="1">
    <source>
        <dbReference type="Pfam" id="PF00534"/>
    </source>
</evidence>
<feature type="domain" description="Glycosyltransferase subfamily 4-like N-terminal" evidence="2">
    <location>
        <begin position="16"/>
        <end position="171"/>
    </location>
</feature>
<dbReference type="EMBL" id="BMCJ01000002">
    <property type="protein sequence ID" value="GGC85502.1"/>
    <property type="molecule type" value="Genomic_DNA"/>
</dbReference>
<evidence type="ECO:0000313" key="3">
    <source>
        <dbReference type="EMBL" id="GGC85502.1"/>
    </source>
</evidence>
<dbReference type="InterPro" id="IPR001296">
    <property type="entry name" value="Glyco_trans_1"/>
</dbReference>